<dbReference type="Pfam" id="PF03050">
    <property type="entry name" value="DDE_Tnp_IS66"/>
    <property type="match status" value="1"/>
</dbReference>
<dbReference type="STRING" id="1423795.FD12_GL000890"/>
<gene>
    <name evidence="2" type="ORF">LRA02_12660</name>
</gene>
<dbReference type="InterPro" id="IPR004291">
    <property type="entry name" value="Transposase_IS66_central"/>
</dbReference>
<accession>A0A512PMH5</accession>
<evidence type="ECO:0000313" key="2">
    <source>
        <dbReference type="EMBL" id="GEP72398.1"/>
    </source>
</evidence>
<dbReference type="PANTHER" id="PTHR33678">
    <property type="entry name" value="BLL1576 PROTEIN"/>
    <property type="match status" value="1"/>
</dbReference>
<dbReference type="EMBL" id="BKAM01000017">
    <property type="protein sequence ID" value="GEP72398.1"/>
    <property type="molecule type" value="Genomic_DNA"/>
</dbReference>
<dbReference type="InterPro" id="IPR052344">
    <property type="entry name" value="Transposase-related"/>
</dbReference>
<organism evidence="2 3">
    <name type="scientific">Lentilactobacillus rapi</name>
    <dbReference type="NCBI Taxonomy" id="481723"/>
    <lineage>
        <taxon>Bacteria</taxon>
        <taxon>Bacillati</taxon>
        <taxon>Bacillota</taxon>
        <taxon>Bacilli</taxon>
        <taxon>Lactobacillales</taxon>
        <taxon>Lactobacillaceae</taxon>
        <taxon>Lentilactobacillus</taxon>
    </lineage>
</organism>
<dbReference type="PANTHER" id="PTHR33678:SF1">
    <property type="entry name" value="BLL1576 PROTEIN"/>
    <property type="match status" value="1"/>
</dbReference>
<comment type="caution">
    <text evidence="2">The sequence shown here is derived from an EMBL/GenBank/DDBJ whole genome shotgun (WGS) entry which is preliminary data.</text>
</comment>
<sequence length="344" mass="39422">MPKTFMTGGLPAADLVATVIDNKYKMAIPLDRQRRTFRELGLEVAEPTLCYWVAKAANCVELVYDRFLKLLRGQQYLHGDETPIQVLREPGKTPTSKSYLWEMRSIEAAEQSLVFFHYATSRSEKVAQSLYAGYQGTLVCDGYNHLPPEVIRAGCWAHVRRKFYEATNGIKSQMSLGRQFVKLINRLFAIERHTNGISECERLDVRQRKAVPIVEQIFQLVEQTQVIAKSKLGRAIQYLLNQKQALMVYLTDPQVAISNNVAERSIRPTVMGRKNWLFSTSQKGAKINAIFLSLMESAEANGLNYRKYLMTLLEEMPQLSSSEIDTKLEDYLPWNQRIQRICVD</sequence>
<evidence type="ECO:0000259" key="1">
    <source>
        <dbReference type="Pfam" id="PF03050"/>
    </source>
</evidence>
<dbReference type="Proteomes" id="UP000321569">
    <property type="component" value="Unassembled WGS sequence"/>
</dbReference>
<evidence type="ECO:0000313" key="3">
    <source>
        <dbReference type="Proteomes" id="UP000321569"/>
    </source>
</evidence>
<proteinExistence type="predicted"/>
<reference evidence="2 3" key="1">
    <citation type="submission" date="2019-07" db="EMBL/GenBank/DDBJ databases">
        <title>Whole genome shotgun sequence of Lactobacillus rapi NBRC 109618.</title>
        <authorList>
            <person name="Hosoyama A."/>
            <person name="Uohara A."/>
            <person name="Ohji S."/>
            <person name="Ichikawa N."/>
        </authorList>
    </citation>
    <scope>NUCLEOTIDE SEQUENCE [LARGE SCALE GENOMIC DNA]</scope>
    <source>
        <strain evidence="2 3">NBRC 109618</strain>
    </source>
</reference>
<protein>
    <recommendedName>
        <fullName evidence="1">Transposase IS66 central domain-containing protein</fullName>
    </recommendedName>
</protein>
<dbReference type="AlphaFoldDB" id="A0A512PMH5"/>
<feature type="domain" description="Transposase IS66 central" evidence="1">
    <location>
        <begin position="9"/>
        <end position="286"/>
    </location>
</feature>
<name>A0A512PMH5_9LACO</name>
<dbReference type="OrthoDB" id="9760067at2"/>
<dbReference type="NCBIfam" id="NF033517">
    <property type="entry name" value="transpos_IS66"/>
    <property type="match status" value="1"/>
</dbReference>